<organism evidence="2 3">
    <name type="scientific">Achromobacter mucicolens</name>
    <dbReference type="NCBI Taxonomy" id="1389922"/>
    <lineage>
        <taxon>Bacteria</taxon>
        <taxon>Pseudomonadati</taxon>
        <taxon>Pseudomonadota</taxon>
        <taxon>Betaproteobacteria</taxon>
        <taxon>Burkholderiales</taxon>
        <taxon>Alcaligenaceae</taxon>
        <taxon>Achromobacter</taxon>
    </lineage>
</organism>
<dbReference type="EMBL" id="CADIKR010000001">
    <property type="protein sequence ID" value="CAB3823430.1"/>
    <property type="molecule type" value="Genomic_DNA"/>
</dbReference>
<evidence type="ECO:0000313" key="3">
    <source>
        <dbReference type="Proteomes" id="UP000507140"/>
    </source>
</evidence>
<feature type="chain" id="PRO_5045317310" description="WG repeat-containing protein" evidence="1">
    <location>
        <begin position="29"/>
        <end position="969"/>
    </location>
</feature>
<reference evidence="2 3" key="1">
    <citation type="submission" date="2020-04" db="EMBL/GenBank/DDBJ databases">
        <authorList>
            <person name="De Canck E."/>
        </authorList>
    </citation>
    <scope>NUCLEOTIDE SEQUENCE [LARGE SCALE GENOMIC DNA]</scope>
    <source>
        <strain evidence="2 3">LMG 3415</strain>
    </source>
</reference>
<comment type="caution">
    <text evidence="2">The sequence shown here is derived from an EMBL/GenBank/DDBJ whole genome shotgun (WGS) entry which is preliminary data.</text>
</comment>
<name>A0ABM8L7F9_9BURK</name>
<sequence>MIMTSRVLRTTRLACALAALGASLSVQAQTGYVQQGHIYCLGESDYPVYPAADDISARNPFSNGCIRDLQDGRAAVLLPSAIENIDRVPRDNSLRRHAWGFLDQNGRVAIEPIFEEVGDFRHGLAAVRWQGKWGYIDRNGRMAVRPQYDAAQDFVEVGLAAVTLDGKPMLIDRQGNPAGEPFDEVVRAVRLFDGVPARATVQYKEEYRSTSGERRFGGNGVVITRPLGDKGLYIATNGQAKYGVVDKDWNWVVDPEFDDISLQDDGNLASGYGPDGSVLVTADGKLIGADQQYESILPVGKAFYSAQLPQRGGFAVMDRTGTIVATLTTEEGQTSQRHADTILYRSGDNLMALVPGHAAPVTLGAGLSAGDELEGYVLFVDESRRAAGLLTPTGAWLHGATAPAWLADARRLQTREGNLWLSDEQGALLNVVDKDGKPLLKPETVAALQNQQLQPLPAGVSGGPLGVLGQSHCNCDDTQVGLLLADGSMVTDPSWSAVTPLDDTDHENAAALTADQLRYAAETDDGMVLLDARGKRIDLPAQQHIGMFRHGYAQVYGDGVVRMIDRTGKTFELPENFDTQVVAPGVARFVQTAADGAPWGLYDFAAGKLLAAPTFRSIGEFQNVQAIASLGAGRVGVIDLQGKWVVPASHHGVERVNDTLWRVTQPGKQEDEYDRPAAVFNTRGQALTAFMRGLQVGDFGDGSVSAGNSERRWIISPDGSDALDMKDADYLRLGDWMEIRRADREGYLNGKGAWQIAPAARTGTLFQGTPARALTSNAKSTQVMDANGKILATLPRGEWTWPPRSDLLIRYYSADRGTMTDYTDLSGKTRLTVEGFGSGFSEGRAVTHLSGGGMRWVDAKGVLTGPAFDALGPLREGRAPAASDRRYGYVDSTGAFAIAAEYRALSGFENQRAVVSTEDDSRIIDNAGSLVAQVRMQCGIRTLYGAAGQRLWPLRMPHGCKRTEASRAY</sequence>
<proteinExistence type="predicted"/>
<accession>A0ABM8L7F9</accession>
<keyword evidence="3" id="KW-1185">Reference proteome</keyword>
<evidence type="ECO:0008006" key="4">
    <source>
        <dbReference type="Google" id="ProtNLM"/>
    </source>
</evidence>
<protein>
    <recommendedName>
        <fullName evidence="4">WG repeat-containing protein</fullName>
    </recommendedName>
</protein>
<dbReference type="PANTHER" id="PTHR37841">
    <property type="entry name" value="GLR2918 PROTEIN"/>
    <property type="match status" value="1"/>
</dbReference>
<evidence type="ECO:0000313" key="2">
    <source>
        <dbReference type="EMBL" id="CAB3823430.1"/>
    </source>
</evidence>
<dbReference type="Pfam" id="PF14903">
    <property type="entry name" value="WG_beta_rep"/>
    <property type="match status" value="3"/>
</dbReference>
<dbReference type="PANTHER" id="PTHR37841:SF1">
    <property type="entry name" value="DUF3298 DOMAIN-CONTAINING PROTEIN"/>
    <property type="match status" value="1"/>
</dbReference>
<feature type="signal peptide" evidence="1">
    <location>
        <begin position="1"/>
        <end position="28"/>
    </location>
</feature>
<dbReference type="SUPFAM" id="SSF69360">
    <property type="entry name" value="Cell wall binding repeat"/>
    <property type="match status" value="1"/>
</dbReference>
<keyword evidence="1" id="KW-0732">Signal</keyword>
<gene>
    <name evidence="2" type="ORF">LMG3415_00527</name>
</gene>
<dbReference type="InterPro" id="IPR032774">
    <property type="entry name" value="WG_beta_rep"/>
</dbReference>
<evidence type="ECO:0000256" key="1">
    <source>
        <dbReference type="SAM" id="SignalP"/>
    </source>
</evidence>
<dbReference type="Proteomes" id="UP000507140">
    <property type="component" value="Unassembled WGS sequence"/>
</dbReference>